<evidence type="ECO:0000313" key="3">
    <source>
        <dbReference type="Proteomes" id="UP000607653"/>
    </source>
</evidence>
<organism evidence="2 3">
    <name type="scientific">Nelumbo nucifera</name>
    <name type="common">Sacred lotus</name>
    <dbReference type="NCBI Taxonomy" id="4432"/>
    <lineage>
        <taxon>Eukaryota</taxon>
        <taxon>Viridiplantae</taxon>
        <taxon>Streptophyta</taxon>
        <taxon>Embryophyta</taxon>
        <taxon>Tracheophyta</taxon>
        <taxon>Spermatophyta</taxon>
        <taxon>Magnoliopsida</taxon>
        <taxon>Proteales</taxon>
        <taxon>Nelumbonaceae</taxon>
        <taxon>Nelumbo</taxon>
    </lineage>
</organism>
<dbReference type="PROSITE" id="PS50006">
    <property type="entry name" value="FHA_DOMAIN"/>
    <property type="match status" value="1"/>
</dbReference>
<evidence type="ECO:0000313" key="2">
    <source>
        <dbReference type="EMBL" id="DAD47058.1"/>
    </source>
</evidence>
<feature type="domain" description="FHA" evidence="1">
    <location>
        <begin position="1"/>
        <end position="18"/>
    </location>
</feature>
<dbReference type="CDD" id="cd00060">
    <property type="entry name" value="FHA"/>
    <property type="match status" value="1"/>
</dbReference>
<sequence length="48" mass="5159">MVTDLESTNGTFIDDKRLRPGVVAILSPGSCITFGTPSPTYSQPLIFD</sequence>
<reference evidence="2 3" key="1">
    <citation type="journal article" date="2020" name="Mol. Biol. Evol.">
        <title>Distinct Expression and Methylation Patterns for Genes with Different Fates following a Single Whole-Genome Duplication in Flowering Plants.</title>
        <authorList>
            <person name="Shi T."/>
            <person name="Rahmani R.S."/>
            <person name="Gugger P.F."/>
            <person name="Wang M."/>
            <person name="Li H."/>
            <person name="Zhang Y."/>
            <person name="Li Z."/>
            <person name="Wang Q."/>
            <person name="Van de Peer Y."/>
            <person name="Marchal K."/>
            <person name="Chen J."/>
        </authorList>
    </citation>
    <scope>NUCLEOTIDE SEQUENCE [LARGE SCALE GENOMIC DNA]</scope>
    <source>
        <tissue evidence="2">Leaf</tissue>
    </source>
</reference>
<dbReference type="Pfam" id="PF00498">
    <property type="entry name" value="FHA"/>
    <property type="match status" value="1"/>
</dbReference>
<protein>
    <recommendedName>
        <fullName evidence="1">FHA domain-containing protein</fullName>
    </recommendedName>
</protein>
<evidence type="ECO:0000259" key="1">
    <source>
        <dbReference type="PROSITE" id="PS50006"/>
    </source>
</evidence>
<keyword evidence="3" id="KW-1185">Reference proteome</keyword>
<dbReference type="SUPFAM" id="SSF49879">
    <property type="entry name" value="SMAD/FHA domain"/>
    <property type="match status" value="1"/>
</dbReference>
<dbReference type="AlphaFoldDB" id="A0A822ZYN9"/>
<name>A0A822ZYN9_NELNU</name>
<gene>
    <name evidence="2" type="ORF">HUJ06_016995</name>
</gene>
<proteinExistence type="predicted"/>
<accession>A0A822ZYN9</accession>
<dbReference type="InterPro" id="IPR000253">
    <property type="entry name" value="FHA_dom"/>
</dbReference>
<comment type="caution">
    <text evidence="2">The sequence shown here is derived from an EMBL/GenBank/DDBJ whole genome shotgun (WGS) entry which is preliminary data.</text>
</comment>
<dbReference type="Proteomes" id="UP000607653">
    <property type="component" value="Unassembled WGS sequence"/>
</dbReference>
<dbReference type="Gene3D" id="2.60.200.20">
    <property type="match status" value="1"/>
</dbReference>
<dbReference type="EMBL" id="DUZY01000008">
    <property type="protein sequence ID" value="DAD47058.1"/>
    <property type="molecule type" value="Genomic_DNA"/>
</dbReference>
<dbReference type="InterPro" id="IPR008984">
    <property type="entry name" value="SMAD_FHA_dom_sf"/>
</dbReference>